<dbReference type="InParanoid" id="F4RPE6"/>
<reference evidence="2" key="1">
    <citation type="journal article" date="2011" name="Proc. Natl. Acad. Sci. U.S.A.">
        <title>Obligate biotrophy features unraveled by the genomic analysis of rust fungi.</title>
        <authorList>
            <person name="Duplessis S."/>
            <person name="Cuomo C.A."/>
            <person name="Lin Y.-C."/>
            <person name="Aerts A."/>
            <person name="Tisserant E."/>
            <person name="Veneault-Fourrey C."/>
            <person name="Joly D.L."/>
            <person name="Hacquard S."/>
            <person name="Amselem J."/>
            <person name="Cantarel B.L."/>
            <person name="Chiu R."/>
            <person name="Coutinho P.M."/>
            <person name="Feau N."/>
            <person name="Field M."/>
            <person name="Frey P."/>
            <person name="Gelhaye E."/>
            <person name="Goldberg J."/>
            <person name="Grabherr M.G."/>
            <person name="Kodira C.D."/>
            <person name="Kohler A."/>
            <person name="Kuees U."/>
            <person name="Lindquist E.A."/>
            <person name="Lucas S.M."/>
            <person name="Mago R."/>
            <person name="Mauceli E."/>
            <person name="Morin E."/>
            <person name="Murat C."/>
            <person name="Pangilinan J.L."/>
            <person name="Park R."/>
            <person name="Pearson M."/>
            <person name="Quesneville H."/>
            <person name="Rouhier N."/>
            <person name="Sakthikumar S."/>
            <person name="Salamov A.A."/>
            <person name="Schmutz J."/>
            <person name="Selles B."/>
            <person name="Shapiro H."/>
            <person name="Tanguay P."/>
            <person name="Tuskan G.A."/>
            <person name="Henrissat B."/>
            <person name="Van de Peer Y."/>
            <person name="Rouze P."/>
            <person name="Ellis J.G."/>
            <person name="Dodds P.N."/>
            <person name="Schein J.E."/>
            <person name="Zhong S."/>
            <person name="Hamelin R.C."/>
            <person name="Grigoriev I.V."/>
            <person name="Szabo L.J."/>
            <person name="Martin F."/>
        </authorList>
    </citation>
    <scope>NUCLEOTIDE SEQUENCE [LARGE SCALE GENOMIC DNA]</scope>
    <source>
        <strain evidence="2">98AG31 / pathotype 3-4-7</strain>
    </source>
</reference>
<proteinExistence type="predicted"/>
<dbReference type="OrthoDB" id="2500774at2759"/>
<evidence type="ECO:0000313" key="2">
    <source>
        <dbReference type="Proteomes" id="UP000001072"/>
    </source>
</evidence>
<protein>
    <submittedName>
        <fullName evidence="1">Uncharacterized protein</fullName>
    </submittedName>
</protein>
<dbReference type="RefSeq" id="XP_007410915.1">
    <property type="nucleotide sequence ID" value="XM_007410853.1"/>
</dbReference>
<name>F4RPE6_MELLP</name>
<evidence type="ECO:0000313" key="1">
    <source>
        <dbReference type="EMBL" id="EGG05859.1"/>
    </source>
</evidence>
<organism evidence="2">
    <name type="scientific">Melampsora larici-populina (strain 98AG31 / pathotype 3-4-7)</name>
    <name type="common">Poplar leaf rust fungus</name>
    <dbReference type="NCBI Taxonomy" id="747676"/>
    <lineage>
        <taxon>Eukaryota</taxon>
        <taxon>Fungi</taxon>
        <taxon>Dikarya</taxon>
        <taxon>Basidiomycota</taxon>
        <taxon>Pucciniomycotina</taxon>
        <taxon>Pucciniomycetes</taxon>
        <taxon>Pucciniales</taxon>
        <taxon>Melampsoraceae</taxon>
        <taxon>Melampsora</taxon>
    </lineage>
</organism>
<dbReference type="Proteomes" id="UP000001072">
    <property type="component" value="Unassembled WGS sequence"/>
</dbReference>
<dbReference type="AlphaFoldDB" id="F4RPE6"/>
<dbReference type="EMBL" id="GL883111">
    <property type="protein sequence ID" value="EGG05859.1"/>
    <property type="molecule type" value="Genomic_DNA"/>
</dbReference>
<gene>
    <name evidence="1" type="ORF">MELLADRAFT_74953</name>
</gene>
<sequence length="115" mass="12862">MASSSEESIYKLANTLKQTRQLNFTISTSLPSSVLSTKDEFEETYLREAKQNEICLFQLDDHQPAGYRMILDSTVQELANVSKTVNLGKSKQQRETGDVVATRSSLMAIQTLLSI</sequence>
<dbReference type="VEuPathDB" id="FungiDB:MELLADRAFT_74953"/>
<accession>F4RPE6</accession>
<dbReference type="GeneID" id="18932612"/>
<keyword evidence="2" id="KW-1185">Reference proteome</keyword>
<dbReference type="HOGENOM" id="CLU_2109565_0_0_1"/>
<dbReference type="KEGG" id="mlr:MELLADRAFT_74953"/>